<comment type="subcellular location">
    <subcellularLocation>
        <location evidence="1">Cell membrane</location>
        <topology evidence="1">Multi-pass membrane protein</topology>
    </subcellularLocation>
</comment>
<keyword evidence="3 5" id="KW-1133">Transmembrane helix</keyword>
<feature type="transmembrane region" description="Helical" evidence="5">
    <location>
        <begin position="7"/>
        <end position="30"/>
    </location>
</feature>
<keyword evidence="8" id="KW-1185">Reference proteome</keyword>
<sequence>MPRGLITALVFAAFGIYLATLTPTIVTLAIRISTIAPENKTAGLGVAIGAGAVLSLVAMPLAGALSDRTRSRFGRRRPWLLGGTVVGLAGLTVIGLADSVLMVVTGWAIAQAGYSAGLAGFLALIPERVPGNRRAKVSGLIGFATAIAVLIGIAGASELIAHPLAMMAGPGVLALVTAAVLAAVVRRGEPPVSGTPAPLTGREVAGMFVVDPRRYPDFGWTWLSRLFVGLGMAGLTTYATYFLTDQVGFSLEDATARYATATAITTPLALVCFLVAGVISDKLGRRKPFLIAASLAVAAALALAAVTHTFALFLAVMALFTIGQSFFFTVDIALAADVIPDRGQAAKGMSVYQVACNAPNSLIGGVGGALLAVGGGGNYPLLFGTCVAIVLIGGLLVLRVRSVR</sequence>
<evidence type="ECO:0000256" key="1">
    <source>
        <dbReference type="ARBA" id="ARBA00004651"/>
    </source>
</evidence>
<evidence type="ECO:0000313" key="7">
    <source>
        <dbReference type="EMBL" id="ROO87624.1"/>
    </source>
</evidence>
<proteinExistence type="predicted"/>
<feature type="transmembrane region" description="Helical" evidence="5">
    <location>
        <begin position="42"/>
        <end position="66"/>
    </location>
</feature>
<dbReference type="Proteomes" id="UP000272400">
    <property type="component" value="Unassembled WGS sequence"/>
</dbReference>
<dbReference type="RefSeq" id="WP_170201573.1">
    <property type="nucleotide sequence ID" value="NZ_RJKE01000001.1"/>
</dbReference>
<evidence type="ECO:0000256" key="4">
    <source>
        <dbReference type="ARBA" id="ARBA00023136"/>
    </source>
</evidence>
<feature type="transmembrane region" description="Helical" evidence="5">
    <location>
        <begin position="222"/>
        <end position="243"/>
    </location>
</feature>
<feature type="transmembrane region" description="Helical" evidence="5">
    <location>
        <begin position="379"/>
        <end position="398"/>
    </location>
</feature>
<dbReference type="Gene3D" id="1.20.1250.20">
    <property type="entry name" value="MFS general substrate transporter like domains"/>
    <property type="match status" value="2"/>
</dbReference>
<keyword evidence="2 5" id="KW-0812">Transmembrane</keyword>
<feature type="transmembrane region" description="Helical" evidence="5">
    <location>
        <begin position="137"/>
        <end position="157"/>
    </location>
</feature>
<evidence type="ECO:0000259" key="6">
    <source>
        <dbReference type="PROSITE" id="PS50850"/>
    </source>
</evidence>
<keyword evidence="4 5" id="KW-0472">Membrane</keyword>
<comment type="caution">
    <text evidence="7">The sequence shown here is derived from an EMBL/GenBank/DDBJ whole genome shotgun (WGS) entry which is preliminary data.</text>
</comment>
<name>A0A3N1D264_9ACTN</name>
<dbReference type="EMBL" id="RJKE01000001">
    <property type="protein sequence ID" value="ROO87624.1"/>
    <property type="molecule type" value="Genomic_DNA"/>
</dbReference>
<evidence type="ECO:0000256" key="2">
    <source>
        <dbReference type="ARBA" id="ARBA00022692"/>
    </source>
</evidence>
<feature type="transmembrane region" description="Helical" evidence="5">
    <location>
        <begin position="312"/>
        <end position="339"/>
    </location>
</feature>
<accession>A0A3N1D264</accession>
<gene>
    <name evidence="7" type="ORF">EDD29_5244</name>
</gene>
<dbReference type="PANTHER" id="PTHR23528:SF1">
    <property type="entry name" value="MAJOR FACILITATOR SUPERFAMILY (MFS) PROFILE DOMAIN-CONTAINING PROTEIN"/>
    <property type="match status" value="1"/>
</dbReference>
<reference evidence="7 8" key="1">
    <citation type="submission" date="2018-11" db="EMBL/GenBank/DDBJ databases">
        <title>Sequencing the genomes of 1000 actinobacteria strains.</title>
        <authorList>
            <person name="Klenk H.-P."/>
        </authorList>
    </citation>
    <scope>NUCLEOTIDE SEQUENCE [LARGE SCALE GENOMIC DNA]</scope>
    <source>
        <strain evidence="7 8">DSM 44254</strain>
    </source>
</reference>
<feature type="transmembrane region" description="Helical" evidence="5">
    <location>
        <begin position="351"/>
        <end position="373"/>
    </location>
</feature>
<dbReference type="GO" id="GO:0005886">
    <property type="term" value="C:plasma membrane"/>
    <property type="evidence" value="ECO:0007669"/>
    <property type="project" value="UniProtKB-SubCell"/>
</dbReference>
<organism evidence="7 8">
    <name type="scientific">Actinocorallia herbida</name>
    <dbReference type="NCBI Taxonomy" id="58109"/>
    <lineage>
        <taxon>Bacteria</taxon>
        <taxon>Bacillati</taxon>
        <taxon>Actinomycetota</taxon>
        <taxon>Actinomycetes</taxon>
        <taxon>Streptosporangiales</taxon>
        <taxon>Thermomonosporaceae</taxon>
        <taxon>Actinocorallia</taxon>
    </lineage>
</organism>
<evidence type="ECO:0000256" key="3">
    <source>
        <dbReference type="ARBA" id="ARBA00022989"/>
    </source>
</evidence>
<dbReference type="InterPro" id="IPR036259">
    <property type="entry name" value="MFS_trans_sf"/>
</dbReference>
<feature type="transmembrane region" description="Helical" evidence="5">
    <location>
        <begin position="103"/>
        <end position="125"/>
    </location>
</feature>
<dbReference type="InterPro" id="IPR005829">
    <property type="entry name" value="Sugar_transporter_CS"/>
</dbReference>
<dbReference type="PROSITE" id="PS50850">
    <property type="entry name" value="MFS"/>
    <property type="match status" value="1"/>
</dbReference>
<dbReference type="AlphaFoldDB" id="A0A3N1D264"/>
<dbReference type="PANTHER" id="PTHR23528">
    <property type="match status" value="1"/>
</dbReference>
<feature type="transmembrane region" description="Helical" evidence="5">
    <location>
        <begin position="255"/>
        <end position="276"/>
    </location>
</feature>
<dbReference type="InterPro" id="IPR020846">
    <property type="entry name" value="MFS_dom"/>
</dbReference>
<feature type="transmembrane region" description="Helical" evidence="5">
    <location>
        <begin position="78"/>
        <end position="97"/>
    </location>
</feature>
<dbReference type="GO" id="GO:0022857">
    <property type="term" value="F:transmembrane transporter activity"/>
    <property type="evidence" value="ECO:0007669"/>
    <property type="project" value="InterPro"/>
</dbReference>
<feature type="transmembrane region" description="Helical" evidence="5">
    <location>
        <begin position="288"/>
        <end position="306"/>
    </location>
</feature>
<dbReference type="PROSITE" id="PS00216">
    <property type="entry name" value="SUGAR_TRANSPORT_1"/>
    <property type="match status" value="1"/>
</dbReference>
<protein>
    <submittedName>
        <fullName evidence="7">MFS transporter</fullName>
    </submittedName>
</protein>
<evidence type="ECO:0000256" key="5">
    <source>
        <dbReference type="SAM" id="Phobius"/>
    </source>
</evidence>
<dbReference type="SUPFAM" id="SSF103473">
    <property type="entry name" value="MFS general substrate transporter"/>
    <property type="match status" value="1"/>
</dbReference>
<feature type="domain" description="Major facilitator superfamily (MFS) profile" evidence="6">
    <location>
        <begin position="8"/>
        <end position="404"/>
    </location>
</feature>
<dbReference type="InterPro" id="IPR011701">
    <property type="entry name" value="MFS"/>
</dbReference>
<dbReference type="Pfam" id="PF07690">
    <property type="entry name" value="MFS_1"/>
    <property type="match status" value="1"/>
</dbReference>
<feature type="transmembrane region" description="Helical" evidence="5">
    <location>
        <begin position="163"/>
        <end position="185"/>
    </location>
</feature>
<evidence type="ECO:0000313" key="8">
    <source>
        <dbReference type="Proteomes" id="UP000272400"/>
    </source>
</evidence>